<reference evidence="4" key="2">
    <citation type="submission" date="2015-01" db="EMBL/GenBank/DDBJ databases">
        <title>Evolutionary Origins and Diversification of the Mycorrhizal Mutualists.</title>
        <authorList>
            <consortium name="DOE Joint Genome Institute"/>
            <consortium name="Mycorrhizal Genomics Consortium"/>
            <person name="Kohler A."/>
            <person name="Kuo A."/>
            <person name="Nagy L.G."/>
            <person name="Floudas D."/>
            <person name="Copeland A."/>
            <person name="Barry K.W."/>
            <person name="Cichocki N."/>
            <person name="Veneault-Fourrey C."/>
            <person name="LaButti K."/>
            <person name="Lindquist E.A."/>
            <person name="Lipzen A."/>
            <person name="Lundell T."/>
            <person name="Morin E."/>
            <person name="Murat C."/>
            <person name="Riley R."/>
            <person name="Ohm R."/>
            <person name="Sun H."/>
            <person name="Tunlid A."/>
            <person name="Henrissat B."/>
            <person name="Grigoriev I.V."/>
            <person name="Hibbett D.S."/>
            <person name="Martin F."/>
        </authorList>
    </citation>
    <scope>NUCLEOTIDE SEQUENCE [LARGE SCALE GENOMIC DNA]</scope>
    <source>
        <strain evidence="4">F 1598</strain>
    </source>
</reference>
<keyword evidence="2" id="KW-1133">Transmembrane helix</keyword>
<feature type="region of interest" description="Disordered" evidence="1">
    <location>
        <begin position="189"/>
        <end position="231"/>
    </location>
</feature>
<feature type="region of interest" description="Disordered" evidence="1">
    <location>
        <begin position="1"/>
        <end position="85"/>
    </location>
</feature>
<evidence type="ECO:0000313" key="3">
    <source>
        <dbReference type="EMBL" id="KIM85346.1"/>
    </source>
</evidence>
<dbReference type="Proteomes" id="UP000054166">
    <property type="component" value="Unassembled WGS sequence"/>
</dbReference>
<protein>
    <submittedName>
        <fullName evidence="3">Uncharacterized protein</fullName>
    </submittedName>
</protein>
<feature type="transmembrane region" description="Helical" evidence="2">
    <location>
        <begin position="392"/>
        <end position="414"/>
    </location>
</feature>
<proteinExistence type="predicted"/>
<dbReference type="OrthoDB" id="1436450at2759"/>
<name>A0A0C3G3Y8_PILCF</name>
<feature type="transmembrane region" description="Helical" evidence="2">
    <location>
        <begin position="288"/>
        <end position="311"/>
    </location>
</feature>
<dbReference type="GO" id="GO:0000324">
    <property type="term" value="C:fungal-type vacuole"/>
    <property type="evidence" value="ECO:0007669"/>
    <property type="project" value="TreeGrafter"/>
</dbReference>
<dbReference type="HOGENOM" id="CLU_032672_0_0_1"/>
<gene>
    <name evidence="3" type="ORF">PILCRDRAFT_817350</name>
</gene>
<evidence type="ECO:0000313" key="4">
    <source>
        <dbReference type="Proteomes" id="UP000054166"/>
    </source>
</evidence>
<accession>A0A0C3G3Y8</accession>
<feature type="compositionally biased region" description="Basic and acidic residues" evidence="1">
    <location>
        <begin position="56"/>
        <end position="71"/>
    </location>
</feature>
<feature type="transmembrane region" description="Helical" evidence="2">
    <location>
        <begin position="241"/>
        <end position="268"/>
    </location>
</feature>
<evidence type="ECO:0000256" key="1">
    <source>
        <dbReference type="SAM" id="MobiDB-lite"/>
    </source>
</evidence>
<dbReference type="EMBL" id="KN832985">
    <property type="protein sequence ID" value="KIM85346.1"/>
    <property type="molecule type" value="Genomic_DNA"/>
</dbReference>
<dbReference type="AlphaFoldDB" id="A0A0C3G3Y8"/>
<feature type="transmembrane region" description="Helical" evidence="2">
    <location>
        <begin position="323"/>
        <end position="344"/>
    </location>
</feature>
<organism evidence="3 4">
    <name type="scientific">Piloderma croceum (strain F 1598)</name>
    <dbReference type="NCBI Taxonomy" id="765440"/>
    <lineage>
        <taxon>Eukaryota</taxon>
        <taxon>Fungi</taxon>
        <taxon>Dikarya</taxon>
        <taxon>Basidiomycota</taxon>
        <taxon>Agaricomycotina</taxon>
        <taxon>Agaricomycetes</taxon>
        <taxon>Agaricomycetidae</taxon>
        <taxon>Atheliales</taxon>
        <taxon>Atheliaceae</taxon>
        <taxon>Piloderma</taxon>
    </lineage>
</organism>
<dbReference type="InterPro" id="IPR037737">
    <property type="entry name" value="Srf1"/>
</dbReference>
<sequence>MAASTGGLKVPSPPSSSSRASLQSGRSGRGKGHSTLRTVITSPPWAQDEPPSPTDETDHCTTSRHPSDSRPSDVASYQSSAPPGSVAHVSRWWTFARPRPWAHGQQDFMPPAEGEGAHHSLGAMKRASIFKDRSMSWLPTSHHHRSQDVSNVSPTFSKGFGSHRSALKENRSNWGLTIEVPAPPVPFTMPHSRTPGWDSPWSPRAARNGHHHAQDTFEHDDDDDDDDSHEKSARKKRLRTFILTNSYVPLLFRFINITFTTAALGVAIRIRLTELHNGIMGAVGSSPTLVIIFAPLTLVHVMVAIYLEYFGRPLGLWRTSSKLAHTLIEVLFICAWSAALSLSFDNFFTSLVPCAAPSSIAWYNRLPRPQSPMMDLGRHEGGVGDRVCDDQAALISLVGVGLVMYCINLIISLFRIFEKVKYHPGAHTVA</sequence>
<feature type="compositionally biased region" description="Low complexity" evidence="1">
    <location>
        <begin position="15"/>
        <end position="26"/>
    </location>
</feature>
<dbReference type="PANTHER" id="PTHR36819">
    <property type="entry name" value="REGULATOR OF PHOSPHOLIPASE D SRF1"/>
    <property type="match status" value="1"/>
</dbReference>
<feature type="compositionally biased region" description="Acidic residues" evidence="1">
    <location>
        <begin position="218"/>
        <end position="227"/>
    </location>
</feature>
<dbReference type="InParanoid" id="A0A0C3G3Y8"/>
<evidence type="ECO:0000256" key="2">
    <source>
        <dbReference type="SAM" id="Phobius"/>
    </source>
</evidence>
<dbReference type="GO" id="GO:0071944">
    <property type="term" value="C:cell periphery"/>
    <property type="evidence" value="ECO:0007669"/>
    <property type="project" value="TreeGrafter"/>
</dbReference>
<reference evidence="3 4" key="1">
    <citation type="submission" date="2014-04" db="EMBL/GenBank/DDBJ databases">
        <authorList>
            <consortium name="DOE Joint Genome Institute"/>
            <person name="Kuo A."/>
            <person name="Tarkka M."/>
            <person name="Buscot F."/>
            <person name="Kohler A."/>
            <person name="Nagy L.G."/>
            <person name="Floudas D."/>
            <person name="Copeland A."/>
            <person name="Barry K.W."/>
            <person name="Cichocki N."/>
            <person name="Veneault-Fourrey C."/>
            <person name="LaButti K."/>
            <person name="Lindquist E.A."/>
            <person name="Lipzen A."/>
            <person name="Lundell T."/>
            <person name="Morin E."/>
            <person name="Murat C."/>
            <person name="Sun H."/>
            <person name="Tunlid A."/>
            <person name="Henrissat B."/>
            <person name="Grigoriev I.V."/>
            <person name="Hibbett D.S."/>
            <person name="Martin F."/>
            <person name="Nordberg H.P."/>
            <person name="Cantor M.N."/>
            <person name="Hua S.X."/>
        </authorList>
    </citation>
    <scope>NUCLEOTIDE SEQUENCE [LARGE SCALE GENOMIC DNA]</scope>
    <source>
        <strain evidence="3 4">F 1598</strain>
    </source>
</reference>
<keyword evidence="4" id="KW-1185">Reference proteome</keyword>
<keyword evidence="2" id="KW-0472">Membrane</keyword>
<dbReference type="PANTHER" id="PTHR36819:SF1">
    <property type="entry name" value="REGULATOR OF PHOSPHOLIPASE D SRF1"/>
    <property type="match status" value="1"/>
</dbReference>
<keyword evidence="2" id="KW-0812">Transmembrane</keyword>